<dbReference type="PANTHER" id="PTHR42920">
    <property type="entry name" value="OS03G0707200 PROTEIN-RELATED"/>
    <property type="match status" value="1"/>
</dbReference>
<feature type="transmembrane region" description="Helical" evidence="6">
    <location>
        <begin position="122"/>
        <end position="143"/>
    </location>
</feature>
<feature type="transmembrane region" description="Helical" evidence="6">
    <location>
        <begin position="273"/>
        <end position="291"/>
    </location>
</feature>
<dbReference type="Proteomes" id="UP000188273">
    <property type="component" value="Chromosome"/>
</dbReference>
<sequence>MPAFFNSLFMIYLIAVSLIWSFSFGLIKTNMSSLDPALVAFLRLVLSAAVFLPFLRLKKTAPQVSLKVFLIGALQFGLMYIAYIYSFQYLKAYQIAAMTIFTPLYVEIINDFINRRFAPRPYLFVIMAVFASALVTWESLSVFEAQKGFFLVQLSNICFAGGQVLYRKLLKSTEVKDREIFAAAYGGAAAITFTAVLLRGSLPQVAQISVSQWAALLYLGVIASGLCFFLWNKGVRIANITNAAISNNLKMPLAVAVSLFFFGEYKTESAESIVRLGLGTALLAASLILNSRQKPAD</sequence>
<protein>
    <submittedName>
        <fullName evidence="8">Carboxylate/amino acid/amine transporter</fullName>
    </submittedName>
</protein>
<dbReference type="STRING" id="1940790.L21SP3_01139"/>
<comment type="subcellular location">
    <subcellularLocation>
        <location evidence="1">Cell membrane</location>
        <topology evidence="1">Multi-pass membrane protein</topology>
    </subcellularLocation>
</comment>
<feature type="transmembrane region" description="Helical" evidence="6">
    <location>
        <begin position="7"/>
        <end position="27"/>
    </location>
</feature>
<dbReference type="GO" id="GO:0005886">
    <property type="term" value="C:plasma membrane"/>
    <property type="evidence" value="ECO:0007669"/>
    <property type="project" value="UniProtKB-SubCell"/>
</dbReference>
<evidence type="ECO:0000256" key="5">
    <source>
        <dbReference type="ARBA" id="ARBA00023136"/>
    </source>
</evidence>
<evidence type="ECO:0000256" key="3">
    <source>
        <dbReference type="ARBA" id="ARBA00022692"/>
    </source>
</evidence>
<dbReference type="EMBL" id="CP019633">
    <property type="protein sequence ID" value="AQQ09335.1"/>
    <property type="molecule type" value="Genomic_DNA"/>
</dbReference>
<dbReference type="PANTHER" id="PTHR42920:SF5">
    <property type="entry name" value="EAMA DOMAIN-CONTAINING PROTEIN"/>
    <property type="match status" value="1"/>
</dbReference>
<keyword evidence="5 6" id="KW-0472">Membrane</keyword>
<gene>
    <name evidence="8" type="ORF">L21SP3_01139</name>
</gene>
<evidence type="ECO:0000313" key="9">
    <source>
        <dbReference type="Proteomes" id="UP000188273"/>
    </source>
</evidence>
<feature type="transmembrane region" description="Helical" evidence="6">
    <location>
        <begin position="39"/>
        <end position="57"/>
    </location>
</feature>
<evidence type="ECO:0000313" key="8">
    <source>
        <dbReference type="EMBL" id="AQQ09335.1"/>
    </source>
</evidence>
<feature type="transmembrane region" description="Helical" evidence="6">
    <location>
        <begin position="178"/>
        <end position="198"/>
    </location>
</feature>
<reference evidence="9" key="1">
    <citation type="submission" date="2017-02" db="EMBL/GenBank/DDBJ databases">
        <title>Comparative genomics and description of representatives of a novel lineage of planctomycetes thriving in anoxic sediments.</title>
        <authorList>
            <person name="Spring S."/>
            <person name="Bunk B."/>
            <person name="Sproer C."/>
            <person name="Klenk H.-P."/>
        </authorList>
    </citation>
    <scope>NUCLEOTIDE SEQUENCE [LARGE SCALE GENOMIC DNA]</scope>
    <source>
        <strain evidence="9">L21-RPul-D3</strain>
    </source>
</reference>
<organism evidence="8 9">
    <name type="scientific">Sedimentisphaera cyanobacteriorum</name>
    <dbReference type="NCBI Taxonomy" id="1940790"/>
    <lineage>
        <taxon>Bacteria</taxon>
        <taxon>Pseudomonadati</taxon>
        <taxon>Planctomycetota</taxon>
        <taxon>Phycisphaerae</taxon>
        <taxon>Sedimentisphaerales</taxon>
        <taxon>Sedimentisphaeraceae</taxon>
        <taxon>Sedimentisphaera</taxon>
    </lineage>
</organism>
<evidence type="ECO:0000256" key="4">
    <source>
        <dbReference type="ARBA" id="ARBA00022989"/>
    </source>
</evidence>
<feature type="transmembrane region" description="Helical" evidence="6">
    <location>
        <begin position="64"/>
        <end position="86"/>
    </location>
</feature>
<feature type="transmembrane region" description="Helical" evidence="6">
    <location>
        <begin position="149"/>
        <end position="166"/>
    </location>
</feature>
<feature type="transmembrane region" description="Helical" evidence="6">
    <location>
        <begin position="210"/>
        <end position="231"/>
    </location>
</feature>
<dbReference type="InterPro" id="IPR051258">
    <property type="entry name" value="Diverse_Substrate_Transporter"/>
</dbReference>
<feature type="domain" description="EamA" evidence="7">
    <location>
        <begin position="10"/>
        <end position="136"/>
    </location>
</feature>
<evidence type="ECO:0000256" key="6">
    <source>
        <dbReference type="SAM" id="Phobius"/>
    </source>
</evidence>
<keyword evidence="2" id="KW-1003">Cell membrane</keyword>
<dbReference type="AlphaFoldDB" id="A0A1Q2HQ14"/>
<feature type="domain" description="EamA" evidence="7">
    <location>
        <begin position="147"/>
        <end position="265"/>
    </location>
</feature>
<dbReference type="KEGG" id="pbu:L21SP3_01139"/>
<dbReference type="InterPro" id="IPR000620">
    <property type="entry name" value="EamA_dom"/>
</dbReference>
<keyword evidence="3 6" id="KW-0812">Transmembrane</keyword>
<accession>A0A1Q2HQ14</accession>
<evidence type="ECO:0000256" key="2">
    <source>
        <dbReference type="ARBA" id="ARBA00022475"/>
    </source>
</evidence>
<name>A0A1Q2HQ14_9BACT</name>
<evidence type="ECO:0000259" key="7">
    <source>
        <dbReference type="Pfam" id="PF00892"/>
    </source>
</evidence>
<keyword evidence="9" id="KW-1185">Reference proteome</keyword>
<evidence type="ECO:0000256" key="1">
    <source>
        <dbReference type="ARBA" id="ARBA00004651"/>
    </source>
</evidence>
<feature type="transmembrane region" description="Helical" evidence="6">
    <location>
        <begin position="243"/>
        <end position="261"/>
    </location>
</feature>
<dbReference type="Pfam" id="PF00892">
    <property type="entry name" value="EamA"/>
    <property type="match status" value="2"/>
</dbReference>
<dbReference type="InterPro" id="IPR037185">
    <property type="entry name" value="EmrE-like"/>
</dbReference>
<dbReference type="SUPFAM" id="SSF103481">
    <property type="entry name" value="Multidrug resistance efflux transporter EmrE"/>
    <property type="match status" value="1"/>
</dbReference>
<feature type="transmembrane region" description="Helical" evidence="6">
    <location>
        <begin position="92"/>
        <end position="110"/>
    </location>
</feature>
<proteinExistence type="predicted"/>
<keyword evidence="4 6" id="KW-1133">Transmembrane helix</keyword>